<keyword evidence="9" id="KW-1185">Reference proteome</keyword>
<keyword evidence="6" id="KW-0539">Nucleus</keyword>
<accession>A0A8B8EZV3</accession>
<gene>
    <name evidence="10" type="primary">LOC111138013</name>
</gene>
<keyword evidence="5" id="KW-0804">Transcription</keyword>
<organism evidence="9 10">
    <name type="scientific">Crassostrea virginica</name>
    <name type="common">Eastern oyster</name>
    <dbReference type="NCBI Taxonomy" id="6565"/>
    <lineage>
        <taxon>Eukaryota</taxon>
        <taxon>Metazoa</taxon>
        <taxon>Spiralia</taxon>
        <taxon>Lophotrochozoa</taxon>
        <taxon>Mollusca</taxon>
        <taxon>Bivalvia</taxon>
        <taxon>Autobranchia</taxon>
        <taxon>Pteriomorphia</taxon>
        <taxon>Ostreida</taxon>
        <taxon>Ostreoidea</taxon>
        <taxon>Ostreidae</taxon>
        <taxon>Crassostrea</taxon>
    </lineage>
</organism>
<evidence type="ECO:0000256" key="2">
    <source>
        <dbReference type="ARBA" id="ARBA00022491"/>
    </source>
</evidence>
<feature type="region of interest" description="Disordered" evidence="7">
    <location>
        <begin position="337"/>
        <end position="448"/>
    </location>
</feature>
<evidence type="ECO:0000256" key="7">
    <source>
        <dbReference type="SAM" id="MobiDB-lite"/>
    </source>
</evidence>
<protein>
    <submittedName>
        <fullName evidence="10">Uncharacterized protein LOC111138013 isoform X1</fullName>
    </submittedName>
</protein>
<evidence type="ECO:0000313" key="10">
    <source>
        <dbReference type="RefSeq" id="XP_022345467.1"/>
    </source>
</evidence>
<dbReference type="InterPro" id="IPR036096">
    <property type="entry name" value="Ataxin_AXH_dom_sf"/>
</dbReference>
<dbReference type="InterPro" id="IPR043404">
    <property type="entry name" value="ATAXIN1-like"/>
</dbReference>
<dbReference type="Pfam" id="PF08517">
    <property type="entry name" value="AXH"/>
    <property type="match status" value="1"/>
</dbReference>
<keyword evidence="2" id="KW-0678">Repressor</keyword>
<feature type="compositionally biased region" description="Low complexity" evidence="7">
    <location>
        <begin position="430"/>
        <end position="447"/>
    </location>
</feature>
<keyword evidence="3" id="KW-0805">Transcription regulation</keyword>
<dbReference type="SMART" id="SM00536">
    <property type="entry name" value="AXH"/>
    <property type="match status" value="1"/>
</dbReference>
<name>A0A8B8EZV3_CRAVI</name>
<dbReference type="PANTHER" id="PTHR13392:SF13">
    <property type="entry name" value="AXH DOMAIN-CONTAINING PROTEIN"/>
    <property type="match status" value="1"/>
</dbReference>
<feature type="compositionally biased region" description="Polar residues" evidence="7">
    <location>
        <begin position="382"/>
        <end position="400"/>
    </location>
</feature>
<dbReference type="Gene3D" id="2.170.16.10">
    <property type="entry name" value="Hedgehog/Intein (Hint) domain"/>
    <property type="match status" value="1"/>
</dbReference>
<proteinExistence type="predicted"/>
<dbReference type="OrthoDB" id="10000452at2759"/>
<dbReference type="GO" id="GO:0003677">
    <property type="term" value="F:DNA binding"/>
    <property type="evidence" value="ECO:0007669"/>
    <property type="project" value="UniProtKB-KW"/>
</dbReference>
<evidence type="ECO:0000256" key="4">
    <source>
        <dbReference type="ARBA" id="ARBA00023125"/>
    </source>
</evidence>
<dbReference type="KEGG" id="cvn:111138013"/>
<dbReference type="GO" id="GO:0005634">
    <property type="term" value="C:nucleus"/>
    <property type="evidence" value="ECO:0007669"/>
    <property type="project" value="UniProtKB-SubCell"/>
</dbReference>
<dbReference type="AlphaFoldDB" id="A0A8B8EZV3"/>
<feature type="compositionally biased region" description="Basic and acidic residues" evidence="7">
    <location>
        <begin position="352"/>
        <end position="363"/>
    </location>
</feature>
<evidence type="ECO:0000259" key="8">
    <source>
        <dbReference type="PROSITE" id="PS51148"/>
    </source>
</evidence>
<dbReference type="PANTHER" id="PTHR13392">
    <property type="entry name" value="ATAXIN 1"/>
    <property type="match status" value="1"/>
</dbReference>
<feature type="domain" description="AXH" evidence="8">
    <location>
        <begin position="445"/>
        <end position="576"/>
    </location>
</feature>
<dbReference type="GO" id="GO:0006355">
    <property type="term" value="P:regulation of DNA-templated transcription"/>
    <property type="evidence" value="ECO:0007669"/>
    <property type="project" value="InterPro"/>
</dbReference>
<dbReference type="InterPro" id="IPR003652">
    <property type="entry name" value="Ataxin_AXH_dom"/>
</dbReference>
<evidence type="ECO:0000256" key="5">
    <source>
        <dbReference type="ARBA" id="ARBA00023163"/>
    </source>
</evidence>
<dbReference type="RefSeq" id="XP_022345467.1">
    <property type="nucleotide sequence ID" value="XM_022489759.1"/>
</dbReference>
<feature type="region of interest" description="Disordered" evidence="7">
    <location>
        <begin position="577"/>
        <end position="653"/>
    </location>
</feature>
<feature type="region of interest" description="Disordered" evidence="7">
    <location>
        <begin position="264"/>
        <end position="316"/>
    </location>
</feature>
<comment type="subcellular location">
    <subcellularLocation>
        <location evidence="1">Nucleus</location>
    </subcellularLocation>
</comment>
<feature type="compositionally biased region" description="Basic and acidic residues" evidence="7">
    <location>
        <begin position="632"/>
        <end position="645"/>
    </location>
</feature>
<sequence length="653" mass="71740">MQITKRYVGLYFSAIPCPVPESEDVKTASVNLISPVQHGLTTTIQSVQHKTLCQLLTQRNCTNAAHEQKLSERERTKAHTEENNNEALDLKNDSSERMNKNNNGFSRMTGSGPHNSSENIIWLNDGSTNQSSPPRPSEGMISNVSNIGSESLSTTMLASAASPSGMTGVLRPPLNDTASRLFTHGNSQYTSLYSTGGSATSSISPYLQGHSSPTVQGSHLQSLAHYNTFYQNPYMQRSGILSGPYPQIESYSAVLQSMGTVVQQTSHPQIPRNTFGPVTQYSGLSGSHPRSMSASVSPSPETHHNQAELSLTDMKREKLPEEHELLSRLKDERAQSLSSIEYSGGKSVSFKDPPRRESHREASYKVPSGKEGSLKHRILTRPSDSAIQSSHLDSRFSTYTGDEPALKRSKNNHGGMSIKHSVDEGPSGNPMMPQSSMRQSPSSTQGSGAHLHYPPHFMKGSIIQLSNGELKRVEDLQTDDFVQSAEISNDLKIDSSTVVKIEFNPDHSTAILGFVVGEHKVQVTVEATLEHPFFVFGQGWSSCEPERSLHRYGLDCQKLSVGDICISLTHKDVQEKAAEISQQQQQQELSKDSTHRPAVRNSTSLSPAHKRNSPSDLEGRPRKHHLSSMSSHHLDSPKDTLEVKLENPQYSVT</sequence>
<dbReference type="SUPFAM" id="SSF102031">
    <property type="entry name" value="AXH domain"/>
    <property type="match status" value="1"/>
</dbReference>
<dbReference type="GO" id="GO:0003723">
    <property type="term" value="F:RNA binding"/>
    <property type="evidence" value="ECO:0007669"/>
    <property type="project" value="InterPro"/>
</dbReference>
<keyword evidence="4" id="KW-0238">DNA-binding</keyword>
<dbReference type="Proteomes" id="UP000694844">
    <property type="component" value="Chromosome 5"/>
</dbReference>
<dbReference type="PROSITE" id="PS51148">
    <property type="entry name" value="AXH"/>
    <property type="match status" value="1"/>
</dbReference>
<reference evidence="10" key="1">
    <citation type="submission" date="2025-08" db="UniProtKB">
        <authorList>
            <consortium name="RefSeq"/>
        </authorList>
    </citation>
    <scope>IDENTIFICATION</scope>
    <source>
        <tissue evidence="10">Whole sample</tissue>
    </source>
</reference>
<feature type="compositionally biased region" description="Polar residues" evidence="7">
    <location>
        <begin position="264"/>
        <end position="300"/>
    </location>
</feature>
<dbReference type="GeneID" id="111138013"/>
<evidence type="ECO:0000256" key="1">
    <source>
        <dbReference type="ARBA" id="ARBA00004123"/>
    </source>
</evidence>
<evidence type="ECO:0000256" key="6">
    <source>
        <dbReference type="ARBA" id="ARBA00023242"/>
    </source>
</evidence>
<evidence type="ECO:0000313" key="9">
    <source>
        <dbReference type="Proteomes" id="UP000694844"/>
    </source>
</evidence>
<evidence type="ECO:0000256" key="3">
    <source>
        <dbReference type="ARBA" id="ARBA00023015"/>
    </source>
</evidence>